<gene>
    <name evidence="1" type="ORF">KIH74_22790</name>
</gene>
<protein>
    <recommendedName>
        <fullName evidence="3">DUF4240 domain-containing protein</fullName>
    </recommendedName>
</protein>
<dbReference type="EMBL" id="JAHBAY010000010">
    <property type="protein sequence ID" value="MBT0771786.1"/>
    <property type="molecule type" value="Genomic_DNA"/>
</dbReference>
<accession>A0ABS5TL32</accession>
<name>A0ABS5TL32_9ACTN</name>
<dbReference type="Proteomes" id="UP001197247">
    <property type="component" value="Unassembled WGS sequence"/>
</dbReference>
<evidence type="ECO:0008006" key="3">
    <source>
        <dbReference type="Google" id="ProtNLM"/>
    </source>
</evidence>
<dbReference type="RefSeq" id="WP_214158157.1">
    <property type="nucleotide sequence ID" value="NZ_JAHBAY010000010.1"/>
</dbReference>
<evidence type="ECO:0000313" key="1">
    <source>
        <dbReference type="EMBL" id="MBT0771786.1"/>
    </source>
</evidence>
<comment type="caution">
    <text evidence="1">The sequence shown here is derived from an EMBL/GenBank/DDBJ whole genome shotgun (WGS) entry which is preliminary data.</text>
</comment>
<reference evidence="1 2" key="1">
    <citation type="submission" date="2021-05" db="EMBL/GenBank/DDBJ databases">
        <title>Kineosporia and Streptomyces sp. nov. two new marine actinobacteria isolated from Coral.</title>
        <authorList>
            <person name="Buangrab K."/>
            <person name="Sutthacheep M."/>
            <person name="Yeemin T."/>
            <person name="Harunari E."/>
            <person name="Igarashi Y."/>
            <person name="Kanchanasin P."/>
            <person name="Tanasupawat S."/>
            <person name="Phongsopitanun W."/>
        </authorList>
    </citation>
    <scope>NUCLEOTIDE SEQUENCE [LARGE SCALE GENOMIC DNA]</scope>
    <source>
        <strain evidence="1 2">J2-2</strain>
    </source>
</reference>
<organism evidence="1 2">
    <name type="scientific">Kineosporia corallincola</name>
    <dbReference type="NCBI Taxonomy" id="2835133"/>
    <lineage>
        <taxon>Bacteria</taxon>
        <taxon>Bacillati</taxon>
        <taxon>Actinomycetota</taxon>
        <taxon>Actinomycetes</taxon>
        <taxon>Kineosporiales</taxon>
        <taxon>Kineosporiaceae</taxon>
        <taxon>Kineosporia</taxon>
    </lineage>
</organism>
<keyword evidence="2" id="KW-1185">Reference proteome</keyword>
<proteinExistence type="predicted"/>
<evidence type="ECO:0000313" key="2">
    <source>
        <dbReference type="Proteomes" id="UP001197247"/>
    </source>
</evidence>
<sequence>MTHRVLTTPAFWAALEHELPGDSEPAWHQFASYDLQRVIGVFRDAWDGLPHTLSPDYRTAIGAGSIGWWAATGQWERDLAEIHLVDITVQAYPPDMFEISGDV</sequence>